<dbReference type="SUPFAM" id="SSF46689">
    <property type="entry name" value="Homeodomain-like"/>
    <property type="match status" value="1"/>
</dbReference>
<sequence>MQQAKQRSNRERTETTRHALLSAARGLFVVKGYAETSTPEIVALAGTTRGALYHHFADKRALFRALLEQEARAVAEAIEAQASSGRSAVEALTTGSTAYLDAMTVAGRTRLLLVEGPAVLGSAEMTALDEANAGRTLRDGLAAAMSDQAKAAVPLSALAVLLSAAFDRAALAIDAGADPVAFRAAVTGLIARVVGAGGGRGRD</sequence>
<proteinExistence type="predicted"/>
<evidence type="ECO:0000256" key="1">
    <source>
        <dbReference type="ARBA" id="ARBA00023015"/>
    </source>
</evidence>
<reference evidence="6 7" key="1">
    <citation type="submission" date="2019-04" db="EMBL/GenBank/DDBJ databases">
        <title>Phreatobacter aquaticus sp. nov.</title>
        <authorList>
            <person name="Choi A."/>
        </authorList>
    </citation>
    <scope>NUCLEOTIDE SEQUENCE [LARGE SCALE GENOMIC DNA]</scope>
    <source>
        <strain evidence="6 7">KCTC 52518</strain>
    </source>
</reference>
<name>A0A4D7B7W5_9HYPH</name>
<keyword evidence="2 4" id="KW-0238">DNA-binding</keyword>
<keyword evidence="3" id="KW-0804">Transcription</keyword>
<dbReference type="PANTHER" id="PTHR30055">
    <property type="entry name" value="HTH-TYPE TRANSCRIPTIONAL REGULATOR RUTR"/>
    <property type="match status" value="1"/>
</dbReference>
<dbReference type="Proteomes" id="UP000298781">
    <property type="component" value="Chromosome"/>
</dbReference>
<dbReference type="InterPro" id="IPR001647">
    <property type="entry name" value="HTH_TetR"/>
</dbReference>
<evidence type="ECO:0000256" key="3">
    <source>
        <dbReference type="ARBA" id="ARBA00023163"/>
    </source>
</evidence>
<evidence type="ECO:0000256" key="2">
    <source>
        <dbReference type="ARBA" id="ARBA00023125"/>
    </source>
</evidence>
<dbReference type="Gene3D" id="1.10.357.10">
    <property type="entry name" value="Tetracycline Repressor, domain 2"/>
    <property type="match status" value="1"/>
</dbReference>
<evidence type="ECO:0000313" key="7">
    <source>
        <dbReference type="Proteomes" id="UP000298781"/>
    </source>
</evidence>
<accession>A0A4D7B7W5</accession>
<dbReference type="GO" id="GO:0003700">
    <property type="term" value="F:DNA-binding transcription factor activity"/>
    <property type="evidence" value="ECO:0007669"/>
    <property type="project" value="TreeGrafter"/>
</dbReference>
<organism evidence="6 7">
    <name type="scientific">Phreatobacter stygius</name>
    <dbReference type="NCBI Taxonomy" id="1940610"/>
    <lineage>
        <taxon>Bacteria</taxon>
        <taxon>Pseudomonadati</taxon>
        <taxon>Pseudomonadota</taxon>
        <taxon>Alphaproteobacteria</taxon>
        <taxon>Hyphomicrobiales</taxon>
        <taxon>Phreatobacteraceae</taxon>
        <taxon>Phreatobacter</taxon>
    </lineage>
</organism>
<dbReference type="EMBL" id="CP039690">
    <property type="protein sequence ID" value="QCI64027.1"/>
    <property type="molecule type" value="Genomic_DNA"/>
</dbReference>
<keyword evidence="7" id="KW-1185">Reference proteome</keyword>
<dbReference type="PANTHER" id="PTHR30055:SF234">
    <property type="entry name" value="HTH-TYPE TRANSCRIPTIONAL REGULATOR BETI"/>
    <property type="match status" value="1"/>
</dbReference>
<dbReference type="InterPro" id="IPR009057">
    <property type="entry name" value="Homeodomain-like_sf"/>
</dbReference>
<gene>
    <name evidence="6" type="ORF">E8M01_07070</name>
</gene>
<evidence type="ECO:0000259" key="5">
    <source>
        <dbReference type="PROSITE" id="PS50977"/>
    </source>
</evidence>
<protein>
    <submittedName>
        <fullName evidence="6">TetR/AcrR family transcriptional regulator</fullName>
    </submittedName>
</protein>
<feature type="domain" description="HTH tetR-type" evidence="5">
    <location>
        <begin position="14"/>
        <end position="74"/>
    </location>
</feature>
<dbReference type="PROSITE" id="PS50977">
    <property type="entry name" value="HTH_TETR_2"/>
    <property type="match status" value="1"/>
</dbReference>
<feature type="DNA-binding region" description="H-T-H motif" evidence="4">
    <location>
        <begin position="37"/>
        <end position="56"/>
    </location>
</feature>
<dbReference type="KEGG" id="pstg:E8M01_07070"/>
<evidence type="ECO:0000256" key="4">
    <source>
        <dbReference type="PROSITE-ProRule" id="PRU00335"/>
    </source>
</evidence>
<keyword evidence="1" id="KW-0805">Transcription regulation</keyword>
<evidence type="ECO:0000313" key="6">
    <source>
        <dbReference type="EMBL" id="QCI64027.1"/>
    </source>
</evidence>
<dbReference type="InterPro" id="IPR049484">
    <property type="entry name" value="Rv0078-like_C"/>
</dbReference>
<dbReference type="Pfam" id="PF00440">
    <property type="entry name" value="TetR_N"/>
    <property type="match status" value="1"/>
</dbReference>
<dbReference type="AlphaFoldDB" id="A0A4D7B7W5"/>
<dbReference type="PRINTS" id="PR00455">
    <property type="entry name" value="HTHTETR"/>
</dbReference>
<dbReference type="RefSeq" id="WP_136959483.1">
    <property type="nucleotide sequence ID" value="NZ_CP039690.1"/>
</dbReference>
<dbReference type="OrthoDB" id="9805134at2"/>
<dbReference type="GO" id="GO:0000976">
    <property type="term" value="F:transcription cis-regulatory region binding"/>
    <property type="evidence" value="ECO:0007669"/>
    <property type="project" value="TreeGrafter"/>
</dbReference>
<dbReference type="InterPro" id="IPR050109">
    <property type="entry name" value="HTH-type_TetR-like_transc_reg"/>
</dbReference>
<dbReference type="Pfam" id="PF21351">
    <property type="entry name" value="TetR_C_41"/>
    <property type="match status" value="1"/>
</dbReference>